<protein>
    <submittedName>
        <fullName evidence="1">Uncharacterized protein</fullName>
    </submittedName>
</protein>
<gene>
    <name evidence="1" type="ordered locus">P9303_16891</name>
</gene>
<dbReference type="AlphaFoldDB" id="A2CAC3"/>
<name>A2CAC3_PROM3</name>
<reference evidence="1 2" key="1">
    <citation type="journal article" date="2007" name="PLoS Genet.">
        <title>Patterns and implications of gene gain and loss in the evolution of Prochlorococcus.</title>
        <authorList>
            <person name="Kettler G.C."/>
            <person name="Martiny A.C."/>
            <person name="Huang K."/>
            <person name="Zucker J."/>
            <person name="Coleman M.L."/>
            <person name="Rodrigue S."/>
            <person name="Chen F."/>
            <person name="Lapidus A."/>
            <person name="Ferriera S."/>
            <person name="Johnson J."/>
            <person name="Steglich C."/>
            <person name="Church G.M."/>
            <person name="Richardson P."/>
            <person name="Chisholm S.W."/>
        </authorList>
    </citation>
    <scope>NUCLEOTIDE SEQUENCE [LARGE SCALE GENOMIC DNA]</scope>
    <source>
        <strain evidence="1 2">MIT 9303</strain>
    </source>
</reference>
<accession>A2CAC3</accession>
<dbReference type="HOGENOM" id="CLU_171078_0_0_3"/>
<dbReference type="KEGG" id="pmf:P9303_16891"/>
<organism evidence="1 2">
    <name type="scientific">Prochlorococcus marinus (strain MIT 9303)</name>
    <dbReference type="NCBI Taxonomy" id="59922"/>
    <lineage>
        <taxon>Bacteria</taxon>
        <taxon>Bacillati</taxon>
        <taxon>Cyanobacteriota</taxon>
        <taxon>Cyanophyceae</taxon>
        <taxon>Synechococcales</taxon>
        <taxon>Prochlorococcaceae</taxon>
        <taxon>Prochlorococcus</taxon>
    </lineage>
</organism>
<dbReference type="Proteomes" id="UP000002274">
    <property type="component" value="Chromosome"/>
</dbReference>
<evidence type="ECO:0000313" key="2">
    <source>
        <dbReference type="Proteomes" id="UP000002274"/>
    </source>
</evidence>
<dbReference type="BioCyc" id="PMAR59922:G1G80-1467-MONOMER"/>
<sequence>MGNLDLRTSHQDTGDRAYADHGILYGLHVVLVCLPLRLQKFGKDDQELVIRWSLVSSGSEGVDPFNKHTISKKLVHMMSKFIVFSEINHNI</sequence>
<proteinExistence type="predicted"/>
<dbReference type="EMBL" id="CP000554">
    <property type="protein sequence ID" value="ABM78433.1"/>
    <property type="molecule type" value="Genomic_DNA"/>
</dbReference>
<evidence type="ECO:0000313" key="1">
    <source>
        <dbReference type="EMBL" id="ABM78433.1"/>
    </source>
</evidence>